<dbReference type="AlphaFoldDB" id="A0A3N4HEF2"/>
<feature type="region of interest" description="Disordered" evidence="1">
    <location>
        <begin position="204"/>
        <end position="233"/>
    </location>
</feature>
<evidence type="ECO:0000313" key="2">
    <source>
        <dbReference type="EMBL" id="RPA71977.1"/>
    </source>
</evidence>
<feature type="compositionally biased region" description="Acidic residues" evidence="1">
    <location>
        <begin position="209"/>
        <end position="229"/>
    </location>
</feature>
<proteinExistence type="predicted"/>
<dbReference type="EMBL" id="ML119888">
    <property type="protein sequence ID" value="RPA71977.1"/>
    <property type="molecule type" value="Genomic_DNA"/>
</dbReference>
<organism evidence="2 3">
    <name type="scientific">Ascobolus immersus RN42</name>
    <dbReference type="NCBI Taxonomy" id="1160509"/>
    <lineage>
        <taxon>Eukaryota</taxon>
        <taxon>Fungi</taxon>
        <taxon>Dikarya</taxon>
        <taxon>Ascomycota</taxon>
        <taxon>Pezizomycotina</taxon>
        <taxon>Pezizomycetes</taxon>
        <taxon>Pezizales</taxon>
        <taxon>Ascobolaceae</taxon>
        <taxon>Ascobolus</taxon>
    </lineage>
</organism>
<evidence type="ECO:0000313" key="3">
    <source>
        <dbReference type="Proteomes" id="UP000275078"/>
    </source>
</evidence>
<name>A0A3N4HEF2_ASCIM</name>
<dbReference type="OrthoDB" id="5392716at2759"/>
<dbReference type="STRING" id="1160509.A0A3N4HEF2"/>
<accession>A0A3N4HEF2</accession>
<dbReference type="Proteomes" id="UP000275078">
    <property type="component" value="Unassembled WGS sequence"/>
</dbReference>
<sequence length="244" mass="28413">MGASSRFWSWFSTGSHGDGLWDMPIIRQEIHQFVRVHNQHRIRSQRSRQYYLPTGRPVRMYNHPPAGVRDYAGTPDPFILEDLLDGFKGYQLDDYLHPTTIQICMEALKENGHPTEFTLVDDAHIGAYLFLREFLSNFLQNGGVLPALEKPLGAMDWLENQQVERIERERLEAANQQEGNHNDVTDFKLYETDDDELGKYQNYNHERDEDNEQEPASEIINEGDYDDNGDQTRLYDDDGIVLYL</sequence>
<gene>
    <name evidence="2" type="ORF">BJ508DRAFT_335515</name>
</gene>
<evidence type="ECO:0000256" key="1">
    <source>
        <dbReference type="SAM" id="MobiDB-lite"/>
    </source>
</evidence>
<keyword evidence="3" id="KW-1185">Reference proteome</keyword>
<protein>
    <submittedName>
        <fullName evidence="2">Uncharacterized protein</fullName>
    </submittedName>
</protein>
<reference evidence="2 3" key="1">
    <citation type="journal article" date="2018" name="Nat. Ecol. Evol.">
        <title>Pezizomycetes genomes reveal the molecular basis of ectomycorrhizal truffle lifestyle.</title>
        <authorList>
            <person name="Murat C."/>
            <person name="Payen T."/>
            <person name="Noel B."/>
            <person name="Kuo A."/>
            <person name="Morin E."/>
            <person name="Chen J."/>
            <person name="Kohler A."/>
            <person name="Krizsan K."/>
            <person name="Balestrini R."/>
            <person name="Da Silva C."/>
            <person name="Montanini B."/>
            <person name="Hainaut M."/>
            <person name="Levati E."/>
            <person name="Barry K.W."/>
            <person name="Belfiori B."/>
            <person name="Cichocki N."/>
            <person name="Clum A."/>
            <person name="Dockter R.B."/>
            <person name="Fauchery L."/>
            <person name="Guy J."/>
            <person name="Iotti M."/>
            <person name="Le Tacon F."/>
            <person name="Lindquist E.A."/>
            <person name="Lipzen A."/>
            <person name="Malagnac F."/>
            <person name="Mello A."/>
            <person name="Molinier V."/>
            <person name="Miyauchi S."/>
            <person name="Poulain J."/>
            <person name="Riccioni C."/>
            <person name="Rubini A."/>
            <person name="Sitrit Y."/>
            <person name="Splivallo R."/>
            <person name="Traeger S."/>
            <person name="Wang M."/>
            <person name="Zifcakova L."/>
            <person name="Wipf D."/>
            <person name="Zambonelli A."/>
            <person name="Paolocci F."/>
            <person name="Nowrousian M."/>
            <person name="Ottonello S."/>
            <person name="Baldrian P."/>
            <person name="Spatafora J.W."/>
            <person name="Henrissat B."/>
            <person name="Nagy L.G."/>
            <person name="Aury J.M."/>
            <person name="Wincker P."/>
            <person name="Grigoriev I.V."/>
            <person name="Bonfante P."/>
            <person name="Martin F.M."/>
        </authorList>
    </citation>
    <scope>NUCLEOTIDE SEQUENCE [LARGE SCALE GENOMIC DNA]</scope>
    <source>
        <strain evidence="2 3">RN42</strain>
    </source>
</reference>